<accession>A0A370K7C5</accession>
<gene>
    <name evidence="1" type="ORF">DVT68_08310</name>
</gene>
<keyword evidence="2" id="KW-1185">Reference proteome</keyword>
<dbReference type="EMBL" id="QQSY01000002">
    <property type="protein sequence ID" value="RDI98524.1"/>
    <property type="molecule type" value="Genomic_DNA"/>
</dbReference>
<proteinExistence type="predicted"/>
<dbReference type="Gene3D" id="2.60.120.1140">
    <property type="entry name" value="Protein of unknown function DUF192"/>
    <property type="match status" value="1"/>
</dbReference>
<evidence type="ECO:0000313" key="1">
    <source>
        <dbReference type="EMBL" id="RDI98524.1"/>
    </source>
</evidence>
<dbReference type="AlphaFoldDB" id="A0A370K7C5"/>
<dbReference type="RefSeq" id="WP_114824614.1">
    <property type="nucleotide sequence ID" value="NZ_QQSY01000002.1"/>
</dbReference>
<dbReference type="InterPro" id="IPR038695">
    <property type="entry name" value="Saro_0823-like_sf"/>
</dbReference>
<dbReference type="Proteomes" id="UP000254711">
    <property type="component" value="Unassembled WGS sequence"/>
</dbReference>
<dbReference type="OrthoDB" id="9813379at2"/>
<comment type="caution">
    <text evidence="1">The sequence shown here is derived from an EMBL/GenBank/DDBJ whole genome shotgun (WGS) entry which is preliminary data.</text>
</comment>
<reference evidence="1 2" key="1">
    <citation type="submission" date="2018-07" db="EMBL/GenBank/DDBJ databases">
        <title>Dyella solisilvae sp. nov., isolated from the pine and broad-leaved mixed forest soil.</title>
        <authorList>
            <person name="Gao Z."/>
            <person name="Qiu L."/>
        </authorList>
    </citation>
    <scope>NUCLEOTIDE SEQUENCE [LARGE SCALE GENOMIC DNA]</scope>
    <source>
        <strain evidence="1 2">DHG54</strain>
    </source>
</reference>
<dbReference type="Pfam" id="PF02643">
    <property type="entry name" value="DUF192"/>
    <property type="match status" value="1"/>
</dbReference>
<name>A0A370K7C5_9GAMM</name>
<organism evidence="1 2">
    <name type="scientific">Dyella solisilvae</name>
    <dbReference type="NCBI Taxonomy" id="1920168"/>
    <lineage>
        <taxon>Bacteria</taxon>
        <taxon>Pseudomonadati</taxon>
        <taxon>Pseudomonadota</taxon>
        <taxon>Gammaproteobacteria</taxon>
        <taxon>Lysobacterales</taxon>
        <taxon>Rhodanobacteraceae</taxon>
        <taxon>Dyella</taxon>
    </lineage>
</organism>
<protein>
    <submittedName>
        <fullName evidence="1">DUF192 domain-containing protein</fullName>
    </submittedName>
</protein>
<sequence>MRAGFLMHGARCVIPRVWRTETAVERLRGLILREHLVGEGSGFLLSPCGDIHTFWMRKSIDVVFMDAGYRIVALRESLPPRRIAWERRAWQTLELADGMLGRLRPRIGDKWSWVSH</sequence>
<dbReference type="InterPro" id="IPR003795">
    <property type="entry name" value="DUF192"/>
</dbReference>
<evidence type="ECO:0000313" key="2">
    <source>
        <dbReference type="Proteomes" id="UP000254711"/>
    </source>
</evidence>